<evidence type="ECO:0000313" key="1">
    <source>
        <dbReference type="EMBL" id="EQB59681.1"/>
    </source>
</evidence>
<name>T0M8G4_9MICR</name>
<gene>
    <name evidence="1" type="ORF">NAPIS_ORF02755</name>
</gene>
<organism evidence="1 2">
    <name type="scientific">Vairimorpha apis BRL 01</name>
    <dbReference type="NCBI Taxonomy" id="1037528"/>
    <lineage>
        <taxon>Eukaryota</taxon>
        <taxon>Fungi</taxon>
        <taxon>Fungi incertae sedis</taxon>
        <taxon>Microsporidia</taxon>
        <taxon>Nosematidae</taxon>
        <taxon>Vairimorpha</taxon>
    </lineage>
</organism>
<proteinExistence type="predicted"/>
<accession>T0M8G4</accession>
<keyword evidence="2" id="KW-1185">Reference proteome</keyword>
<dbReference type="VEuPathDB" id="MicrosporidiaDB:NAPIS_ORF02755"/>
<reference evidence="1 2" key="1">
    <citation type="journal article" date="2013" name="BMC Genomics">
        <title>Genome sequencing and comparative genomics of honey bee microsporidia, Nosema apis reveal novel insights into host-parasite interactions.</title>
        <authorList>
            <person name="Chen Yp."/>
            <person name="Pettis J.S."/>
            <person name="Zhao Y."/>
            <person name="Liu X."/>
            <person name="Tallon L.J."/>
            <person name="Sadzewicz L.D."/>
            <person name="Li R."/>
            <person name="Zheng H."/>
            <person name="Huang S."/>
            <person name="Zhang X."/>
            <person name="Hamilton M.C."/>
            <person name="Pernal S.F."/>
            <person name="Melathopoulos A.P."/>
            <person name="Yan X."/>
            <person name="Evans J.D."/>
        </authorList>
    </citation>
    <scope>NUCLEOTIDE SEQUENCE [LARGE SCALE GENOMIC DNA]</scope>
    <source>
        <strain evidence="1 2">BRL 01</strain>
    </source>
</reference>
<dbReference type="Proteomes" id="UP000053780">
    <property type="component" value="Unassembled WGS sequence"/>
</dbReference>
<dbReference type="EMBL" id="KE647379">
    <property type="protein sequence ID" value="EQB59681.1"/>
    <property type="molecule type" value="Genomic_DNA"/>
</dbReference>
<sequence>MTIKLSSVCKYIEICPELKNPIFFDNHIIVEPNNEKKFSLYIWEKLFVSKLIINKKETISNITLLLNRSKKWLKENLSIYPLLYFKDNFENIHDIFLRILHLLKWNNNIGIKELINSSFFDIRKYNSNQIMQRYHMIKGLEINEKSLDFYVGCILMDLANIIGFFNKKDDFCFKIFNIINLENYLYGILYIIFEFKLNRNNILLDSKNTIMIYIHDYNWTKISNFIYRPFKENIFILIPRIYCLDNMITKVKISVYTKEGLFESKFLDIKENIIN</sequence>
<evidence type="ECO:0000313" key="2">
    <source>
        <dbReference type="Proteomes" id="UP000053780"/>
    </source>
</evidence>
<dbReference type="AlphaFoldDB" id="T0M8G4"/>
<dbReference type="HOGENOM" id="CLU_064127_0_0_1"/>
<protein>
    <submittedName>
        <fullName evidence="1">Uncharacterized protein</fullName>
    </submittedName>
</protein>